<sequence>MESKQGYTFTGPALRLLGYAGMIALVILAAVFFRERAWFLDIAYQTFLMVNEGTVQVMVNRFGSAVVQLLPLLAIKAEAPLAVVSLLYSISFPLLFLFFYWLTVKVLRNDRLGWAIVLLYTLIVYDAFYWATSEQQQGLGAVLVFFAYWLRFPRQDRRWMWLVSALGVVILAYYHPLIFISFFFLWAFFGLHLREKLVGRPYWLMAGGMLLVLAVKSLIFANWYDNDKYSTFSTNLVKFFPNYFDFPAHAKFLENALSLWYFFPVFMLLVTAFYAYRRYWLKLALVWVTGLGYLMLLHIGAPNATNRFYVEVNYMALTIFVMVPFLFDITPLLRERTLFWLFAGILVLRLVTIAAHHTPFEERWQWIAQRMSATPPEEQRFFLDEDSAPMDTLLMSWAVPYESLIITHCRSGREGVKTLLIHPDTLRFGADLHRDSVFITPFQTFPASILNRHYFPLPEQDYFMLSQ</sequence>
<gene>
    <name evidence="2" type="ORF">CRP01_38225</name>
</gene>
<keyword evidence="1" id="KW-0472">Membrane</keyword>
<proteinExistence type="predicted"/>
<dbReference type="RefSeq" id="WP_099155378.1">
    <property type="nucleotide sequence ID" value="NZ_PDUD01000059.1"/>
</dbReference>
<comment type="caution">
    <text evidence="2">The sequence shown here is derived from an EMBL/GenBank/DDBJ whole genome shotgun (WGS) entry which is preliminary data.</text>
</comment>
<keyword evidence="3" id="KW-1185">Reference proteome</keyword>
<feature type="transmembrane region" description="Helical" evidence="1">
    <location>
        <begin position="12"/>
        <end position="33"/>
    </location>
</feature>
<organism evidence="2 3">
    <name type="scientific">Flavilitoribacter nigricans (strain ATCC 23147 / DSM 23189 / NBRC 102662 / NCIMB 1420 / SS-2)</name>
    <name type="common">Lewinella nigricans</name>
    <dbReference type="NCBI Taxonomy" id="1122177"/>
    <lineage>
        <taxon>Bacteria</taxon>
        <taxon>Pseudomonadati</taxon>
        <taxon>Bacteroidota</taxon>
        <taxon>Saprospiria</taxon>
        <taxon>Saprospirales</taxon>
        <taxon>Lewinellaceae</taxon>
        <taxon>Flavilitoribacter</taxon>
    </lineage>
</organism>
<protein>
    <recommendedName>
        <fullName evidence="4">Glycosyltransferase RgtA/B/C/D-like domain-containing protein</fullName>
    </recommendedName>
</protein>
<feature type="transmembrane region" description="Helical" evidence="1">
    <location>
        <begin position="283"/>
        <end position="300"/>
    </location>
</feature>
<keyword evidence="1" id="KW-0812">Transmembrane</keyword>
<name>A0A2D0MYE8_FLAN2</name>
<dbReference type="AlphaFoldDB" id="A0A2D0MYE8"/>
<evidence type="ECO:0000313" key="3">
    <source>
        <dbReference type="Proteomes" id="UP000223913"/>
    </source>
</evidence>
<accession>A0A2D0MYE8</accession>
<keyword evidence="1" id="KW-1133">Transmembrane helix</keyword>
<feature type="transmembrane region" description="Helical" evidence="1">
    <location>
        <begin position="53"/>
        <end position="74"/>
    </location>
</feature>
<dbReference type="Proteomes" id="UP000223913">
    <property type="component" value="Unassembled WGS sequence"/>
</dbReference>
<dbReference type="OrthoDB" id="860538at2"/>
<dbReference type="EMBL" id="PDUD01000059">
    <property type="protein sequence ID" value="PHN01247.1"/>
    <property type="molecule type" value="Genomic_DNA"/>
</dbReference>
<reference evidence="2 3" key="1">
    <citation type="submission" date="2017-10" db="EMBL/GenBank/DDBJ databases">
        <title>The draft genome sequence of Lewinella nigricans NBRC 102662.</title>
        <authorList>
            <person name="Wang K."/>
        </authorList>
    </citation>
    <scope>NUCLEOTIDE SEQUENCE [LARGE SCALE GENOMIC DNA]</scope>
    <source>
        <strain evidence="2 3">NBRC 102662</strain>
    </source>
</reference>
<feature type="transmembrane region" description="Helical" evidence="1">
    <location>
        <begin position="114"/>
        <end position="131"/>
    </location>
</feature>
<feature type="transmembrane region" description="Helical" evidence="1">
    <location>
        <begin position="312"/>
        <end position="330"/>
    </location>
</feature>
<evidence type="ECO:0008006" key="4">
    <source>
        <dbReference type="Google" id="ProtNLM"/>
    </source>
</evidence>
<feature type="transmembrane region" description="Helical" evidence="1">
    <location>
        <begin position="337"/>
        <end position="355"/>
    </location>
</feature>
<feature type="transmembrane region" description="Helical" evidence="1">
    <location>
        <begin position="201"/>
        <end position="224"/>
    </location>
</feature>
<evidence type="ECO:0000256" key="1">
    <source>
        <dbReference type="SAM" id="Phobius"/>
    </source>
</evidence>
<feature type="transmembrane region" description="Helical" evidence="1">
    <location>
        <begin position="159"/>
        <end position="189"/>
    </location>
</feature>
<feature type="transmembrane region" description="Helical" evidence="1">
    <location>
        <begin position="81"/>
        <end position="102"/>
    </location>
</feature>
<feature type="transmembrane region" description="Helical" evidence="1">
    <location>
        <begin position="259"/>
        <end position="276"/>
    </location>
</feature>
<evidence type="ECO:0000313" key="2">
    <source>
        <dbReference type="EMBL" id="PHN01247.1"/>
    </source>
</evidence>
<feature type="transmembrane region" description="Helical" evidence="1">
    <location>
        <begin position="138"/>
        <end position="153"/>
    </location>
</feature>